<evidence type="ECO:0000256" key="1">
    <source>
        <dbReference type="SAM" id="MobiDB-lite"/>
    </source>
</evidence>
<accession>A0A5M8PG02</accession>
<evidence type="ECO:0000313" key="4">
    <source>
        <dbReference type="Proteomes" id="UP000324767"/>
    </source>
</evidence>
<dbReference type="Proteomes" id="UP000324767">
    <property type="component" value="Unassembled WGS sequence"/>
</dbReference>
<feature type="compositionally biased region" description="Polar residues" evidence="1">
    <location>
        <begin position="39"/>
        <end position="49"/>
    </location>
</feature>
<evidence type="ECO:0000256" key="2">
    <source>
        <dbReference type="SAM" id="SignalP"/>
    </source>
</evidence>
<feature type="chain" id="PRO_5024376628" evidence="2">
    <location>
        <begin position="23"/>
        <end position="209"/>
    </location>
</feature>
<feature type="region of interest" description="Disordered" evidence="1">
    <location>
        <begin position="28"/>
        <end position="59"/>
    </location>
</feature>
<proteinExistence type="predicted"/>
<gene>
    <name evidence="3" type="ORF">FRX48_08003</name>
</gene>
<organism evidence="3 4">
    <name type="scientific">Lasallia pustulata</name>
    <dbReference type="NCBI Taxonomy" id="136370"/>
    <lineage>
        <taxon>Eukaryota</taxon>
        <taxon>Fungi</taxon>
        <taxon>Dikarya</taxon>
        <taxon>Ascomycota</taxon>
        <taxon>Pezizomycotina</taxon>
        <taxon>Lecanoromycetes</taxon>
        <taxon>OSLEUM clade</taxon>
        <taxon>Umbilicariomycetidae</taxon>
        <taxon>Umbilicariales</taxon>
        <taxon>Umbilicariaceae</taxon>
        <taxon>Lasallia</taxon>
    </lineage>
</organism>
<dbReference type="OrthoDB" id="10459625at2759"/>
<feature type="signal peptide" evidence="2">
    <location>
        <begin position="1"/>
        <end position="22"/>
    </location>
</feature>
<sequence length="209" mass="22143">MVLLNPLLLLLALADFASLALTQPFDSTSAPSLARRSEPSYNAPNSPTGTFLEGSSPDASLSSRGLTGFPGKGSVKWCAPGCSTYILVLYHYEIAAGNTNWATINTFVANAQLVCKQQIANGDAVIPHGGWLYGHNWMTTFNLELLFYNSNNHQLTWGVNDAALVALAAYFNSLQAQGRQPGAVSFAIVDGANEVARAGFGLQGTWSAG</sequence>
<dbReference type="AlphaFoldDB" id="A0A5M8PG02"/>
<reference evidence="3 4" key="1">
    <citation type="submission" date="2019-09" db="EMBL/GenBank/DDBJ databases">
        <title>The hologenome of the rock-dwelling lichen Lasallia pustulata.</title>
        <authorList>
            <person name="Greshake Tzovaras B."/>
            <person name="Segers F."/>
            <person name="Bicker A."/>
            <person name="Dal Grande F."/>
            <person name="Otte J."/>
            <person name="Hankeln T."/>
            <person name="Schmitt I."/>
            <person name="Ebersberger I."/>
        </authorList>
    </citation>
    <scope>NUCLEOTIDE SEQUENCE [LARGE SCALE GENOMIC DNA]</scope>
    <source>
        <strain evidence="3">A1-1</strain>
    </source>
</reference>
<comment type="caution">
    <text evidence="3">The sequence shown here is derived from an EMBL/GenBank/DDBJ whole genome shotgun (WGS) entry which is preliminary data.</text>
</comment>
<keyword evidence="2" id="KW-0732">Signal</keyword>
<protein>
    <submittedName>
        <fullName evidence="3">Uncharacterized protein</fullName>
    </submittedName>
</protein>
<name>A0A5M8PG02_9LECA</name>
<dbReference type="EMBL" id="VXIT01000014">
    <property type="protein sequence ID" value="KAA6408261.1"/>
    <property type="molecule type" value="Genomic_DNA"/>
</dbReference>
<evidence type="ECO:0000313" key="3">
    <source>
        <dbReference type="EMBL" id="KAA6408261.1"/>
    </source>
</evidence>